<name>A0A2T6AF35_9FLAO</name>
<reference evidence="3 4" key="1">
    <citation type="submission" date="2018-04" db="EMBL/GenBank/DDBJ databases">
        <title>Genomic Encyclopedia of Archaeal and Bacterial Type Strains, Phase II (KMG-II): from individual species to whole genera.</title>
        <authorList>
            <person name="Goeker M."/>
        </authorList>
    </citation>
    <scope>NUCLEOTIDE SEQUENCE [LARGE SCALE GENOMIC DNA]</scope>
    <source>
        <strain evidence="3 4">DSM 23082</strain>
    </source>
</reference>
<dbReference type="RefSeq" id="WP_108172711.1">
    <property type="nucleotide sequence ID" value="NZ_QBKQ01000003.1"/>
</dbReference>
<sequence length="182" mass="21713">MKIHGLLICCLLCIASSLSQEEQEKIKWQEGRPLTWEDFKAEPDTTLSYSANTNSGISYTWNYSTATGVPVLEHEVFTNFYPNKSWVQKDIHDEDYLLKHEQLHFDISELHARKLRKALAEYEILRNIRQDLKRIYNRIEAERVEMQNKFDRETSHSENKEAERKWREFVKQELKKLAKYSS</sequence>
<evidence type="ECO:0000256" key="2">
    <source>
        <dbReference type="SAM" id="SignalP"/>
    </source>
</evidence>
<comment type="caution">
    <text evidence="3">The sequence shown here is derived from an EMBL/GenBank/DDBJ whole genome shotgun (WGS) entry which is preliminary data.</text>
</comment>
<evidence type="ECO:0000313" key="4">
    <source>
        <dbReference type="Proteomes" id="UP000244174"/>
    </source>
</evidence>
<accession>A0A2T6AF35</accession>
<feature type="signal peptide" evidence="2">
    <location>
        <begin position="1"/>
        <end position="21"/>
    </location>
</feature>
<keyword evidence="4" id="KW-1185">Reference proteome</keyword>
<feature type="coiled-coil region" evidence="1">
    <location>
        <begin position="115"/>
        <end position="149"/>
    </location>
</feature>
<proteinExistence type="predicted"/>
<protein>
    <submittedName>
        <fullName evidence="3">Uncharacterized protein DUF922</fullName>
    </submittedName>
</protein>
<dbReference type="InterPro" id="IPR010321">
    <property type="entry name" value="DUF922"/>
</dbReference>
<keyword evidence="1" id="KW-0175">Coiled coil</keyword>
<feature type="chain" id="PRO_5015644603" evidence="2">
    <location>
        <begin position="22"/>
        <end position="182"/>
    </location>
</feature>
<evidence type="ECO:0000313" key="3">
    <source>
        <dbReference type="EMBL" id="PTX42421.1"/>
    </source>
</evidence>
<dbReference type="Pfam" id="PF06037">
    <property type="entry name" value="DUF922"/>
    <property type="match status" value="1"/>
</dbReference>
<keyword evidence="2" id="KW-0732">Signal</keyword>
<organism evidence="3 4">
    <name type="scientific">Christiangramia gaetbulicola</name>
    <dbReference type="NCBI Taxonomy" id="703340"/>
    <lineage>
        <taxon>Bacteria</taxon>
        <taxon>Pseudomonadati</taxon>
        <taxon>Bacteroidota</taxon>
        <taxon>Flavobacteriia</taxon>
        <taxon>Flavobacteriales</taxon>
        <taxon>Flavobacteriaceae</taxon>
        <taxon>Christiangramia</taxon>
    </lineage>
</organism>
<gene>
    <name evidence="3" type="ORF">C8P64_2850</name>
</gene>
<evidence type="ECO:0000256" key="1">
    <source>
        <dbReference type="SAM" id="Coils"/>
    </source>
</evidence>
<dbReference type="Proteomes" id="UP000244174">
    <property type="component" value="Unassembled WGS sequence"/>
</dbReference>
<dbReference type="AlphaFoldDB" id="A0A2T6AF35"/>
<dbReference type="OrthoDB" id="5431540at2"/>
<dbReference type="EMBL" id="QBKQ01000003">
    <property type="protein sequence ID" value="PTX42421.1"/>
    <property type="molecule type" value="Genomic_DNA"/>
</dbReference>